<dbReference type="Gene3D" id="2.120.10.30">
    <property type="entry name" value="TolB, C-terminal domain"/>
    <property type="match status" value="1"/>
</dbReference>
<dbReference type="AlphaFoldDB" id="A0A6A6X492"/>
<dbReference type="Proteomes" id="UP000799757">
    <property type="component" value="Unassembled WGS sequence"/>
</dbReference>
<feature type="binding site" evidence="5">
    <location>
        <position position="179"/>
    </location>
    <ligand>
        <name>Ca(2+)</name>
        <dbReference type="ChEBI" id="CHEBI:29108"/>
        <label>1</label>
        <note>catalytic</note>
    </ligand>
</feature>
<dbReference type="InterPro" id="IPR051288">
    <property type="entry name" value="Serum_paraoxonase/arylesterase"/>
</dbReference>
<organism evidence="7 8">
    <name type="scientific">Melanomma pulvis-pyrius CBS 109.77</name>
    <dbReference type="NCBI Taxonomy" id="1314802"/>
    <lineage>
        <taxon>Eukaryota</taxon>
        <taxon>Fungi</taxon>
        <taxon>Dikarya</taxon>
        <taxon>Ascomycota</taxon>
        <taxon>Pezizomycotina</taxon>
        <taxon>Dothideomycetes</taxon>
        <taxon>Pleosporomycetidae</taxon>
        <taxon>Pleosporales</taxon>
        <taxon>Melanommataceae</taxon>
        <taxon>Melanomma</taxon>
    </lineage>
</organism>
<comment type="cofactor">
    <cofactor evidence="5">
        <name>Ca(2+)</name>
        <dbReference type="ChEBI" id="CHEBI:29108"/>
    </cofactor>
    <text evidence="5">Binds 2 calcium ions per subunit.</text>
</comment>
<feature type="binding site" evidence="5">
    <location>
        <position position="285"/>
    </location>
    <ligand>
        <name>Ca(2+)</name>
        <dbReference type="ChEBI" id="CHEBI:29108"/>
        <label>1</label>
        <note>catalytic</note>
    </ligand>
</feature>
<dbReference type="EMBL" id="MU002045">
    <property type="protein sequence ID" value="KAF2790964.1"/>
    <property type="molecule type" value="Genomic_DNA"/>
</dbReference>
<sequence length="384" mass="42340">MARTSIYLLVLAAIAPFLYDRYLTFSSLAANRPSKLEPIYTFKKHEIKFRDYIRNCEDVILDEGMGLAILSCDPGRDRWNTVMGHFHAGEDLQNGGLWIYDYSTPGLADSEALKILALKNFNTHDFHPLGIEFESSTSTLYVVNHAQSGSAIEIFHVSVKLLTATHAATLKHPLIHTPNSIHSLGHGKFFFTNDHYVRAAVSPLLSKIETWSGAPGGSVVFFDVNDFAAAKTIAHVPFANGIAMINSTTLVVASSSKPAVYFYDVTPDFNLKSRGFLRTPAGVDNISVDGKGMLLMAGHPFAPALVVVSKNRYKCNLESEKEEERKACECGAPSWAAEWTHEAGLREIYKGNEFCSSSMAVRDSSRGIGMISGLYDRGLMVFRE</sequence>
<evidence type="ECO:0000256" key="6">
    <source>
        <dbReference type="PIRSR" id="PIRSR602640-4"/>
    </source>
</evidence>
<dbReference type="InterPro" id="IPR002640">
    <property type="entry name" value="Arylesterase"/>
</dbReference>
<evidence type="ECO:0000256" key="4">
    <source>
        <dbReference type="ARBA" id="ARBA00023180"/>
    </source>
</evidence>
<accession>A0A6A6X492</accession>
<evidence type="ECO:0000313" key="7">
    <source>
        <dbReference type="EMBL" id="KAF2790964.1"/>
    </source>
</evidence>
<dbReference type="PANTHER" id="PTHR11799:SF30">
    <property type="entry name" value="SERUM PARAOXONASE_ARYLESTERASE 2"/>
    <property type="match status" value="1"/>
</dbReference>
<evidence type="ECO:0000256" key="5">
    <source>
        <dbReference type="PIRSR" id="PIRSR602640-2"/>
    </source>
</evidence>
<feature type="binding site" evidence="5">
    <location>
        <position position="284"/>
    </location>
    <ligand>
        <name>Ca(2+)</name>
        <dbReference type="ChEBI" id="CHEBI:29108"/>
        <label>1</label>
        <note>catalytic</note>
    </ligand>
</feature>
<keyword evidence="3" id="KW-1015">Disulfide bond</keyword>
<dbReference type="GO" id="GO:0046872">
    <property type="term" value="F:metal ion binding"/>
    <property type="evidence" value="ECO:0007669"/>
    <property type="project" value="UniProtKB-KW"/>
</dbReference>
<comment type="similarity">
    <text evidence="1">Belongs to the paraoxonase family.</text>
</comment>
<dbReference type="InterPro" id="IPR011042">
    <property type="entry name" value="6-blade_b-propeller_TolB-like"/>
</dbReference>
<gene>
    <name evidence="7" type="ORF">K505DRAFT_281626</name>
</gene>
<protein>
    <submittedName>
        <fullName evidence="7">Calcium-dependent phosphotriesterase</fullName>
    </submittedName>
</protein>
<dbReference type="OrthoDB" id="5307922at2759"/>
<evidence type="ECO:0000313" key="8">
    <source>
        <dbReference type="Proteomes" id="UP000799757"/>
    </source>
</evidence>
<evidence type="ECO:0000256" key="1">
    <source>
        <dbReference type="ARBA" id="ARBA00008595"/>
    </source>
</evidence>
<dbReference type="GO" id="GO:0004064">
    <property type="term" value="F:arylesterase activity"/>
    <property type="evidence" value="ECO:0007669"/>
    <property type="project" value="InterPro"/>
</dbReference>
<evidence type="ECO:0000256" key="3">
    <source>
        <dbReference type="ARBA" id="ARBA00023157"/>
    </source>
</evidence>
<reference evidence="7" key="1">
    <citation type="journal article" date="2020" name="Stud. Mycol.">
        <title>101 Dothideomycetes genomes: a test case for predicting lifestyles and emergence of pathogens.</title>
        <authorList>
            <person name="Haridas S."/>
            <person name="Albert R."/>
            <person name="Binder M."/>
            <person name="Bloem J."/>
            <person name="Labutti K."/>
            <person name="Salamov A."/>
            <person name="Andreopoulos B."/>
            <person name="Baker S."/>
            <person name="Barry K."/>
            <person name="Bills G."/>
            <person name="Bluhm B."/>
            <person name="Cannon C."/>
            <person name="Castanera R."/>
            <person name="Culley D."/>
            <person name="Daum C."/>
            <person name="Ezra D."/>
            <person name="Gonzalez J."/>
            <person name="Henrissat B."/>
            <person name="Kuo A."/>
            <person name="Liang C."/>
            <person name="Lipzen A."/>
            <person name="Lutzoni F."/>
            <person name="Magnuson J."/>
            <person name="Mondo S."/>
            <person name="Nolan M."/>
            <person name="Ohm R."/>
            <person name="Pangilinan J."/>
            <person name="Park H.-J."/>
            <person name="Ramirez L."/>
            <person name="Alfaro M."/>
            <person name="Sun H."/>
            <person name="Tritt A."/>
            <person name="Yoshinaga Y."/>
            <person name="Zwiers L.-H."/>
            <person name="Turgeon B."/>
            <person name="Goodwin S."/>
            <person name="Spatafora J."/>
            <person name="Crous P."/>
            <person name="Grigoriev I."/>
        </authorList>
    </citation>
    <scope>NUCLEOTIDE SEQUENCE</scope>
    <source>
        <strain evidence="7">CBS 109.77</strain>
    </source>
</reference>
<keyword evidence="4 6" id="KW-0325">Glycoprotein</keyword>
<feature type="binding site" evidence="5">
    <location>
        <position position="58"/>
    </location>
    <ligand>
        <name>Ca(2+)</name>
        <dbReference type="ChEBI" id="CHEBI:29108"/>
        <label>1</label>
        <note>catalytic</note>
    </ligand>
</feature>
<dbReference type="PANTHER" id="PTHR11799">
    <property type="entry name" value="PARAOXONASE"/>
    <property type="match status" value="1"/>
</dbReference>
<dbReference type="Pfam" id="PF01731">
    <property type="entry name" value="Arylesterase"/>
    <property type="match status" value="1"/>
</dbReference>
<dbReference type="SUPFAM" id="SSF63829">
    <property type="entry name" value="Calcium-dependent phosphotriesterase"/>
    <property type="match status" value="1"/>
</dbReference>
<comment type="PTM">
    <text evidence="6">Glycosylated.</text>
</comment>
<keyword evidence="8" id="KW-1185">Reference proteome</keyword>
<feature type="binding site" evidence="5">
    <location>
        <position position="131"/>
    </location>
    <ligand>
        <name>Ca(2+)</name>
        <dbReference type="ChEBI" id="CHEBI:29108"/>
        <label>1</label>
        <note>catalytic</note>
    </ligand>
</feature>
<name>A0A6A6X492_9PLEO</name>
<evidence type="ECO:0000256" key="2">
    <source>
        <dbReference type="ARBA" id="ARBA00022801"/>
    </source>
</evidence>
<feature type="glycosylation site" description="N-linked (GlcNAc...) asparagine" evidence="6">
    <location>
        <position position="285"/>
    </location>
</feature>
<keyword evidence="5" id="KW-0106">Calcium</keyword>
<keyword evidence="5" id="KW-0479">Metal-binding</keyword>
<feature type="binding site" evidence="5">
    <location>
        <position position="240"/>
    </location>
    <ligand>
        <name>Ca(2+)</name>
        <dbReference type="ChEBI" id="CHEBI:29108"/>
        <label>1</label>
        <note>catalytic</note>
    </ligand>
</feature>
<keyword evidence="2" id="KW-0378">Hydrolase</keyword>
<proteinExistence type="inferred from homology"/>